<dbReference type="InterPro" id="IPR011330">
    <property type="entry name" value="Glyco_hydro/deAcase_b/a-brl"/>
</dbReference>
<evidence type="ECO:0000256" key="1">
    <source>
        <dbReference type="ARBA" id="ARBA00006821"/>
    </source>
</evidence>
<comment type="similarity">
    <text evidence="1">Belongs to the glycosyl hydrolase 57 family.</text>
</comment>
<dbReference type="SUPFAM" id="SSF88713">
    <property type="entry name" value="Glycoside hydrolase/deacetylase"/>
    <property type="match status" value="1"/>
</dbReference>
<dbReference type="AlphaFoldDB" id="A0A0K2SL87"/>
<reference evidence="5" key="1">
    <citation type="submission" date="2015-07" db="EMBL/GenBank/DDBJ databases">
        <title>Complete genome sequence and phylogenetic analysis of Limnochorda pilosa.</title>
        <authorList>
            <person name="Watanabe M."/>
            <person name="Kojima H."/>
            <person name="Fukui M."/>
        </authorList>
    </citation>
    <scope>NUCLEOTIDE SEQUENCE [LARGE SCALE GENOMIC DNA]</scope>
    <source>
        <strain evidence="5">HC45</strain>
    </source>
</reference>
<dbReference type="PANTHER" id="PTHR36306">
    <property type="entry name" value="ALPHA-AMYLASE-RELATED-RELATED"/>
    <property type="match status" value="1"/>
</dbReference>
<evidence type="ECO:0000313" key="5">
    <source>
        <dbReference type="Proteomes" id="UP000065807"/>
    </source>
</evidence>
<dbReference type="PANTHER" id="PTHR36306:SF1">
    <property type="entry name" value="ALPHA-AMYLASE-RELATED"/>
    <property type="match status" value="1"/>
</dbReference>
<dbReference type="CDD" id="cd10795">
    <property type="entry name" value="GH57N_MJA1_like"/>
    <property type="match status" value="1"/>
</dbReference>
<dbReference type="RefSeq" id="WP_068136694.1">
    <property type="nucleotide sequence ID" value="NZ_AP014924.1"/>
</dbReference>
<protein>
    <submittedName>
        <fullName evidence="4">Alpha-amlyase</fullName>
    </submittedName>
</protein>
<keyword evidence="5" id="KW-1185">Reference proteome</keyword>
<dbReference type="Pfam" id="PF03065">
    <property type="entry name" value="Glyco_hydro_57"/>
    <property type="match status" value="1"/>
</dbReference>
<reference evidence="5" key="2">
    <citation type="journal article" date="2016" name="Int. J. Syst. Evol. Microbiol.">
        <title>Complete genome sequence and cell structure of Limnochorda pilosa, a Gram-negative spore-former within the phylum Firmicutes.</title>
        <authorList>
            <person name="Watanabe M."/>
            <person name="Kojima H."/>
            <person name="Fukui M."/>
        </authorList>
    </citation>
    <scope>NUCLEOTIDE SEQUENCE [LARGE SCALE GENOMIC DNA]</scope>
    <source>
        <strain evidence="5">HC45</strain>
    </source>
</reference>
<name>A0A0K2SL87_LIMPI</name>
<keyword evidence="2" id="KW-0119">Carbohydrate metabolism</keyword>
<dbReference type="Proteomes" id="UP000065807">
    <property type="component" value="Chromosome"/>
</dbReference>
<dbReference type="InterPro" id="IPR052046">
    <property type="entry name" value="GH57_Enzymes"/>
</dbReference>
<gene>
    <name evidence="4" type="ORF">LIP_1758</name>
</gene>
<feature type="domain" description="Glycoside hydrolase family 57 N-terminal" evidence="3">
    <location>
        <begin position="11"/>
        <end position="288"/>
    </location>
</feature>
<dbReference type="EMBL" id="AP014924">
    <property type="protein sequence ID" value="BAS27604.1"/>
    <property type="molecule type" value="Genomic_DNA"/>
</dbReference>
<sequence length="424" mass="47925">MSESVVIYLLLHQPRRLRLPAQPIPRGASPEEIGRSLFDEDLDRSYFERVAERSYRPTLELLDRQVREEGFRLSIGLSLSWLRQAERWDPGLVERLSALFRLPGVELVGCEPYHSLLPYLDVTRFARNMRAMRRELARRFGQKVRVTDTTEMLVSNDIYYAVARAGFQAMFMDGRDWVLGDRSPGFLYRHGSGNLKLLVRHHALSDDVGYRFSDRTWPGWPLMADAYAAWVADTPGPVTVLGWDFETFGEHHAASTGIFDFLASLSGSFRSRGVATCTPGEALRRHGAATAELTLPAHVCTWAGSGGIEFFLGNQVQQAVFRLMHHAYNKALLSGDPALVDLALWLMQSDHLHLLQWWGAQGDEAQVSAYFTPHEWWRLGPDRIVMEVQRVYENFVQALDGAVERRMMPPTRAGAASALPAAQL</sequence>
<dbReference type="OrthoDB" id="138256at2"/>
<dbReference type="GO" id="GO:0005975">
    <property type="term" value="P:carbohydrate metabolic process"/>
    <property type="evidence" value="ECO:0007669"/>
    <property type="project" value="InterPro"/>
</dbReference>
<dbReference type="KEGG" id="lpil:LIP_1758"/>
<dbReference type="GO" id="GO:0016829">
    <property type="term" value="F:lyase activity"/>
    <property type="evidence" value="ECO:0007669"/>
    <property type="project" value="UniProtKB-KW"/>
</dbReference>
<dbReference type="InterPro" id="IPR004300">
    <property type="entry name" value="Glyco_hydro_57_N"/>
</dbReference>
<keyword evidence="4" id="KW-0456">Lyase</keyword>
<organism evidence="4 5">
    <name type="scientific">Limnochorda pilosa</name>
    <dbReference type="NCBI Taxonomy" id="1555112"/>
    <lineage>
        <taxon>Bacteria</taxon>
        <taxon>Bacillati</taxon>
        <taxon>Bacillota</taxon>
        <taxon>Limnochordia</taxon>
        <taxon>Limnochordales</taxon>
        <taxon>Limnochordaceae</taxon>
        <taxon>Limnochorda</taxon>
    </lineage>
</organism>
<dbReference type="Gene3D" id="3.20.110.20">
    <property type="match status" value="1"/>
</dbReference>
<proteinExistence type="inferred from homology"/>
<evidence type="ECO:0000259" key="3">
    <source>
        <dbReference type="Pfam" id="PF03065"/>
    </source>
</evidence>
<evidence type="ECO:0000313" key="4">
    <source>
        <dbReference type="EMBL" id="BAS27604.1"/>
    </source>
</evidence>
<accession>A0A0K2SL87</accession>
<dbReference type="STRING" id="1555112.LIP_1758"/>
<evidence type="ECO:0000256" key="2">
    <source>
        <dbReference type="ARBA" id="ARBA00023277"/>
    </source>
</evidence>